<sequence>MNFVKKALLGLGFFAALGLSAAASATPFSITGGSFSTGTGYGTGDGQLDVTFTSLVAPTSFDLAVGQTASFLFGRVTLNESCINSGNGLVDFFACGLSGLGKDETNNLGVTANLTFASPLATTVSNVAIVGAFVGTVNGDNDVDYSIDFNPVTVNFGTSGAFVVDVGDFIFRGTGPISNGFNVTLTRAEVPEPATLGLLGLGLLGVATSRRKRAKNKIA</sequence>
<evidence type="ECO:0000313" key="3">
    <source>
        <dbReference type="EMBL" id="SNS75452.1"/>
    </source>
</evidence>
<keyword evidence="1" id="KW-0732">Signal</keyword>
<accession>A0A239H2P4</accession>
<feature type="domain" description="Ice-binding protein C-terminal" evidence="2">
    <location>
        <begin position="190"/>
        <end position="211"/>
    </location>
</feature>
<organism evidence="3 4">
    <name type="scientific">Noviherbaspirillum humi</name>
    <dbReference type="NCBI Taxonomy" id="1688639"/>
    <lineage>
        <taxon>Bacteria</taxon>
        <taxon>Pseudomonadati</taxon>
        <taxon>Pseudomonadota</taxon>
        <taxon>Betaproteobacteria</taxon>
        <taxon>Burkholderiales</taxon>
        <taxon>Oxalobacteraceae</taxon>
        <taxon>Noviherbaspirillum</taxon>
    </lineage>
</organism>
<feature type="chain" id="PRO_5012082666" evidence="1">
    <location>
        <begin position="26"/>
        <end position="219"/>
    </location>
</feature>
<keyword evidence="4" id="KW-1185">Reference proteome</keyword>
<dbReference type="InterPro" id="IPR013424">
    <property type="entry name" value="Ice-binding_C"/>
</dbReference>
<name>A0A239H2P4_9BURK</name>
<reference evidence="3 4" key="1">
    <citation type="submission" date="2017-06" db="EMBL/GenBank/DDBJ databases">
        <authorList>
            <person name="Kim H.J."/>
            <person name="Triplett B.A."/>
        </authorList>
    </citation>
    <scope>NUCLEOTIDE SEQUENCE [LARGE SCALE GENOMIC DNA]</scope>
    <source>
        <strain evidence="3 4">U15</strain>
    </source>
</reference>
<proteinExistence type="predicted"/>
<dbReference type="Pfam" id="PF07589">
    <property type="entry name" value="PEP-CTERM"/>
    <property type="match status" value="1"/>
</dbReference>
<evidence type="ECO:0000313" key="4">
    <source>
        <dbReference type="Proteomes" id="UP000198284"/>
    </source>
</evidence>
<dbReference type="Proteomes" id="UP000198284">
    <property type="component" value="Unassembled WGS sequence"/>
</dbReference>
<protein>
    <submittedName>
        <fullName evidence="3">PEP-CTERM protein-sorting domain-containing protein</fullName>
    </submittedName>
</protein>
<dbReference type="OrthoDB" id="9154963at2"/>
<dbReference type="AlphaFoldDB" id="A0A239H2P4"/>
<feature type="signal peptide" evidence="1">
    <location>
        <begin position="1"/>
        <end position="25"/>
    </location>
</feature>
<evidence type="ECO:0000259" key="2">
    <source>
        <dbReference type="Pfam" id="PF07589"/>
    </source>
</evidence>
<dbReference type="NCBIfam" id="TIGR02595">
    <property type="entry name" value="PEP_CTERM"/>
    <property type="match status" value="1"/>
</dbReference>
<evidence type="ECO:0000256" key="1">
    <source>
        <dbReference type="SAM" id="SignalP"/>
    </source>
</evidence>
<dbReference type="RefSeq" id="WP_089399431.1">
    <property type="nucleotide sequence ID" value="NZ_FZOT01000006.1"/>
</dbReference>
<gene>
    <name evidence="3" type="ORF">SAMN06265795_10656</name>
</gene>
<dbReference type="EMBL" id="FZOT01000006">
    <property type="protein sequence ID" value="SNS75452.1"/>
    <property type="molecule type" value="Genomic_DNA"/>
</dbReference>